<dbReference type="GO" id="GO:0022627">
    <property type="term" value="C:cytosolic small ribosomal subunit"/>
    <property type="evidence" value="ECO:0007669"/>
    <property type="project" value="TreeGrafter"/>
</dbReference>
<dbReference type="KEGG" id="hyf:DTO96_101419"/>
<dbReference type="PANTHER" id="PTHR12534">
    <property type="entry name" value="30S RIBOSOMAL PROTEIN S2 PROKARYOTIC AND ORGANELLAR"/>
    <property type="match status" value="1"/>
</dbReference>
<dbReference type="InterPro" id="IPR001865">
    <property type="entry name" value="Ribosomal_uS2"/>
</dbReference>
<sequence>MLVTMREMLEAGCHFGHQTRFWNPKMAPFIYGHRNKIHIINLEKTVVMYNDAAEFIKKVAARRGTVLFVGTKRQARDIMAEEATRAGMPYVNQRWLGGTLTNFKTVITSIKRLKTMEAAIESGEADKMIKKEALLFKRELEKLQKSIGGIKDMAGVPDAIFVVDIGYHKGALLEAKNLGIPVISVVDTNHDPKGVDFIIPGNDDSARAVRLYARGMADAILEGRANAVNEIIEAAKEASEPEEFVEEINDASADA</sequence>
<organism evidence="6 7">
    <name type="scientific">Ephemeroptericola cinctiostellae</name>
    <dbReference type="NCBI Taxonomy" id="2268024"/>
    <lineage>
        <taxon>Bacteria</taxon>
        <taxon>Pseudomonadati</taxon>
        <taxon>Pseudomonadota</taxon>
        <taxon>Betaproteobacteria</taxon>
        <taxon>Burkholderiales</taxon>
        <taxon>Burkholderiaceae</taxon>
        <taxon>Ephemeroptericola</taxon>
    </lineage>
</organism>
<dbReference type="Gene3D" id="3.40.50.10490">
    <property type="entry name" value="Glucose-6-phosphate isomerase like protein, domain 1"/>
    <property type="match status" value="1"/>
</dbReference>
<evidence type="ECO:0000256" key="3">
    <source>
        <dbReference type="ARBA" id="ARBA00023274"/>
    </source>
</evidence>
<evidence type="ECO:0000256" key="4">
    <source>
        <dbReference type="ARBA" id="ARBA00035256"/>
    </source>
</evidence>
<keyword evidence="2 5" id="KW-0689">Ribosomal protein</keyword>
<dbReference type="PANTHER" id="PTHR12534:SF0">
    <property type="entry name" value="SMALL RIBOSOMAL SUBUNIT PROTEIN US2M"/>
    <property type="match status" value="1"/>
</dbReference>
<dbReference type="HAMAP" id="MF_00291_B">
    <property type="entry name" value="Ribosomal_uS2_B"/>
    <property type="match status" value="1"/>
</dbReference>
<dbReference type="InterPro" id="IPR023591">
    <property type="entry name" value="Ribosomal_uS2_flav_dom_sf"/>
</dbReference>
<evidence type="ECO:0000313" key="6">
    <source>
        <dbReference type="EMBL" id="AXF85688.1"/>
    </source>
</evidence>
<dbReference type="SUPFAM" id="SSF52313">
    <property type="entry name" value="Ribosomal protein S2"/>
    <property type="match status" value="1"/>
</dbReference>
<gene>
    <name evidence="5 6" type="primary">rpsB</name>
    <name evidence="6" type="ORF">DTO96_101419</name>
</gene>
<evidence type="ECO:0000256" key="5">
    <source>
        <dbReference type="HAMAP-Rule" id="MF_00291"/>
    </source>
</evidence>
<dbReference type="CDD" id="cd01425">
    <property type="entry name" value="RPS2"/>
    <property type="match status" value="1"/>
</dbReference>
<dbReference type="Pfam" id="PF00318">
    <property type="entry name" value="Ribosomal_S2"/>
    <property type="match status" value="1"/>
</dbReference>
<accession>A0A345DBF0</accession>
<reference evidence="7" key="1">
    <citation type="submission" date="2018-07" db="EMBL/GenBank/DDBJ databases">
        <authorList>
            <person name="Kim H."/>
        </authorList>
    </citation>
    <scope>NUCLEOTIDE SEQUENCE [LARGE SCALE GENOMIC DNA]</scope>
    <source>
        <strain evidence="7">F02</strain>
    </source>
</reference>
<evidence type="ECO:0000313" key="7">
    <source>
        <dbReference type="Proteomes" id="UP000252182"/>
    </source>
</evidence>
<dbReference type="Proteomes" id="UP000252182">
    <property type="component" value="Chromosome"/>
</dbReference>
<protein>
    <recommendedName>
        <fullName evidence="4 5">Small ribosomal subunit protein uS2</fullName>
    </recommendedName>
</protein>
<dbReference type="EMBL" id="CP031124">
    <property type="protein sequence ID" value="AXF85688.1"/>
    <property type="molecule type" value="Genomic_DNA"/>
</dbReference>
<dbReference type="GO" id="GO:0006412">
    <property type="term" value="P:translation"/>
    <property type="evidence" value="ECO:0007669"/>
    <property type="project" value="UniProtKB-UniRule"/>
</dbReference>
<dbReference type="FunFam" id="1.10.287.610:FF:000001">
    <property type="entry name" value="30S ribosomal protein S2"/>
    <property type="match status" value="1"/>
</dbReference>
<keyword evidence="7" id="KW-1185">Reference proteome</keyword>
<dbReference type="OrthoDB" id="9808036at2"/>
<dbReference type="InterPro" id="IPR005706">
    <property type="entry name" value="Ribosomal_uS2_bac/mit/plastid"/>
</dbReference>
<dbReference type="PRINTS" id="PR00395">
    <property type="entry name" value="RIBOSOMALS2"/>
</dbReference>
<dbReference type="AlphaFoldDB" id="A0A345DBF0"/>
<evidence type="ECO:0000256" key="2">
    <source>
        <dbReference type="ARBA" id="ARBA00022980"/>
    </source>
</evidence>
<comment type="similarity">
    <text evidence="1 5">Belongs to the universal ribosomal protein uS2 family.</text>
</comment>
<keyword evidence="3 5" id="KW-0687">Ribonucleoprotein</keyword>
<proteinExistence type="inferred from homology"/>
<dbReference type="RefSeq" id="WP_114562855.1">
    <property type="nucleotide sequence ID" value="NZ_CP031124.1"/>
</dbReference>
<name>A0A345DBF0_9BURK</name>
<dbReference type="GO" id="GO:0003735">
    <property type="term" value="F:structural constituent of ribosome"/>
    <property type="evidence" value="ECO:0007669"/>
    <property type="project" value="InterPro"/>
</dbReference>
<evidence type="ECO:0000256" key="1">
    <source>
        <dbReference type="ARBA" id="ARBA00006242"/>
    </source>
</evidence>
<dbReference type="Gene3D" id="1.10.287.610">
    <property type="entry name" value="Helix hairpin bin"/>
    <property type="match status" value="1"/>
</dbReference>
<dbReference type="NCBIfam" id="TIGR01011">
    <property type="entry name" value="rpsB_bact"/>
    <property type="match status" value="1"/>
</dbReference>